<keyword evidence="2" id="KW-1133">Transmembrane helix</keyword>
<evidence type="ECO:0000313" key="3">
    <source>
        <dbReference type="EMBL" id="KAK9766356.1"/>
    </source>
</evidence>
<feature type="transmembrane region" description="Helical" evidence="2">
    <location>
        <begin position="70"/>
        <end position="93"/>
    </location>
</feature>
<dbReference type="Proteomes" id="UP001479436">
    <property type="component" value="Unassembled WGS sequence"/>
</dbReference>
<proteinExistence type="predicted"/>
<sequence length="322" mass="36869">MSLDTFINENAYKLISIGVSIVLLAIIYLFCRLRFPDGNNIIVIVVAFSIADFVTDILFLVQDSKKVPELYVPSIFFFAFPFTVNLCCTMALMYREVLLNPAFHQWFTNNATIASATTLLAATQIKTLRLLDSRVAGLTTFSAPFSEKANRWMLIFATIGLALEDIPQFIIQVIFVSRYGRFELIPFLALVWASINITFTCLSILYMCFGSYIRQTFTPRIIRPDTPNITDSSHLSKENYDYQFKKKSSITPQGIHHDRDTKEFNSSSGESSSGHGRLTPRESPKIVPTFNTCQCDFAFIHNDEHMEYHLPYEPKESHMRKW</sequence>
<keyword evidence="2" id="KW-0472">Membrane</keyword>
<feature type="transmembrane region" description="Helical" evidence="2">
    <location>
        <begin position="41"/>
        <end position="61"/>
    </location>
</feature>
<feature type="compositionally biased region" description="Low complexity" evidence="1">
    <location>
        <begin position="266"/>
        <end position="276"/>
    </location>
</feature>
<comment type="caution">
    <text evidence="3">The sequence shown here is derived from an EMBL/GenBank/DDBJ whole genome shotgun (WGS) entry which is preliminary data.</text>
</comment>
<feature type="region of interest" description="Disordered" evidence="1">
    <location>
        <begin position="252"/>
        <end position="285"/>
    </location>
</feature>
<evidence type="ECO:0000256" key="2">
    <source>
        <dbReference type="SAM" id="Phobius"/>
    </source>
</evidence>
<evidence type="ECO:0008006" key="5">
    <source>
        <dbReference type="Google" id="ProtNLM"/>
    </source>
</evidence>
<feature type="transmembrane region" description="Helical" evidence="2">
    <location>
        <begin position="152"/>
        <end position="175"/>
    </location>
</feature>
<keyword evidence="4" id="KW-1185">Reference proteome</keyword>
<evidence type="ECO:0000313" key="4">
    <source>
        <dbReference type="Proteomes" id="UP001479436"/>
    </source>
</evidence>
<name>A0ABR2WY05_9FUNG</name>
<feature type="transmembrane region" description="Helical" evidence="2">
    <location>
        <begin position="12"/>
        <end position="35"/>
    </location>
</feature>
<keyword evidence="2" id="KW-0812">Transmembrane</keyword>
<feature type="transmembrane region" description="Helical" evidence="2">
    <location>
        <begin position="187"/>
        <end position="213"/>
    </location>
</feature>
<organism evidence="3 4">
    <name type="scientific">Basidiobolus ranarum</name>
    <dbReference type="NCBI Taxonomy" id="34480"/>
    <lineage>
        <taxon>Eukaryota</taxon>
        <taxon>Fungi</taxon>
        <taxon>Fungi incertae sedis</taxon>
        <taxon>Zoopagomycota</taxon>
        <taxon>Entomophthoromycotina</taxon>
        <taxon>Basidiobolomycetes</taxon>
        <taxon>Basidiobolales</taxon>
        <taxon>Basidiobolaceae</taxon>
        <taxon>Basidiobolus</taxon>
    </lineage>
</organism>
<gene>
    <name evidence="3" type="ORF">K7432_004629</name>
</gene>
<dbReference type="EMBL" id="JASJQH010000163">
    <property type="protein sequence ID" value="KAK9766356.1"/>
    <property type="molecule type" value="Genomic_DNA"/>
</dbReference>
<protein>
    <recommendedName>
        <fullName evidence="5">Integral membrane protein</fullName>
    </recommendedName>
</protein>
<reference evidence="3 4" key="1">
    <citation type="submission" date="2023-04" db="EMBL/GenBank/DDBJ databases">
        <title>Genome of Basidiobolus ranarum AG-B5.</title>
        <authorList>
            <person name="Stajich J.E."/>
            <person name="Carter-House D."/>
            <person name="Gryganskyi A."/>
        </authorList>
    </citation>
    <scope>NUCLEOTIDE SEQUENCE [LARGE SCALE GENOMIC DNA]</scope>
    <source>
        <strain evidence="3 4">AG-B5</strain>
    </source>
</reference>
<accession>A0ABR2WY05</accession>
<evidence type="ECO:0000256" key="1">
    <source>
        <dbReference type="SAM" id="MobiDB-lite"/>
    </source>
</evidence>